<proteinExistence type="predicted"/>
<reference evidence="3" key="1">
    <citation type="submission" date="2016-10" db="EMBL/GenBank/DDBJ databases">
        <authorList>
            <person name="Varghese N."/>
            <person name="Submissions S."/>
        </authorList>
    </citation>
    <scope>NUCLEOTIDE SEQUENCE [LARGE SCALE GENOMIC DNA]</scope>
    <source>
        <strain evidence="3">DSM 23256</strain>
    </source>
</reference>
<accession>A0A1G7IPN9</accession>
<evidence type="ECO:0000256" key="1">
    <source>
        <dbReference type="SAM" id="Coils"/>
    </source>
</evidence>
<name>A0A1G7IPN9_9FIRM</name>
<dbReference type="OrthoDB" id="1682808at2"/>
<sequence>MSAEGKIFSKLAAMGERQSWELTSPEPTAQLLRDEYLAWQDGEQKVYILPPEAGEQLLRGLPDAEPGEFTLTRVWRREEAEAQNVQSVTLQEIAARLQAIPDAASPEPAAAAGEDMAQFPGDAEVEWQYGEEAYVLPNTAAVDEFLRNLAGSSAENFSQNRLWQKPVMTTGQKKQEALLEEIAARLRAIEEQLARLEKFLMTGDVVAVR</sequence>
<organism evidence="2 3">
    <name type="scientific">Sporolituus thermophilus DSM 23256</name>
    <dbReference type="NCBI Taxonomy" id="1123285"/>
    <lineage>
        <taxon>Bacteria</taxon>
        <taxon>Bacillati</taxon>
        <taxon>Bacillota</taxon>
        <taxon>Negativicutes</taxon>
        <taxon>Selenomonadales</taxon>
        <taxon>Sporomusaceae</taxon>
        <taxon>Sporolituus</taxon>
    </lineage>
</organism>
<evidence type="ECO:0000313" key="3">
    <source>
        <dbReference type="Proteomes" id="UP000243333"/>
    </source>
</evidence>
<keyword evidence="3" id="KW-1185">Reference proteome</keyword>
<dbReference type="Proteomes" id="UP000243333">
    <property type="component" value="Unassembled WGS sequence"/>
</dbReference>
<keyword evidence="1" id="KW-0175">Coiled coil</keyword>
<gene>
    <name evidence="2" type="ORF">SAMN05660235_00573</name>
</gene>
<evidence type="ECO:0000313" key="2">
    <source>
        <dbReference type="EMBL" id="SDF14583.1"/>
    </source>
</evidence>
<dbReference type="EMBL" id="FNBU01000003">
    <property type="protein sequence ID" value="SDF14583.1"/>
    <property type="molecule type" value="Genomic_DNA"/>
</dbReference>
<protein>
    <submittedName>
        <fullName evidence="2">Uncharacterized protein</fullName>
    </submittedName>
</protein>
<dbReference type="RefSeq" id="WP_093687928.1">
    <property type="nucleotide sequence ID" value="NZ_FNBU01000003.1"/>
</dbReference>
<feature type="coiled-coil region" evidence="1">
    <location>
        <begin position="172"/>
        <end position="199"/>
    </location>
</feature>
<dbReference type="AlphaFoldDB" id="A0A1G7IPN9"/>